<keyword evidence="3" id="KW-1185">Reference proteome</keyword>
<dbReference type="Proteomes" id="UP000054047">
    <property type="component" value="Unassembled WGS sequence"/>
</dbReference>
<proteinExistence type="predicted"/>
<evidence type="ECO:0000313" key="2">
    <source>
        <dbReference type="EMBL" id="KIH45569.1"/>
    </source>
</evidence>
<evidence type="ECO:0000256" key="1">
    <source>
        <dbReference type="SAM" id="MobiDB-lite"/>
    </source>
</evidence>
<feature type="region of interest" description="Disordered" evidence="1">
    <location>
        <begin position="42"/>
        <end position="76"/>
    </location>
</feature>
<gene>
    <name evidence="2" type="ORF">ANCDUO_24389</name>
</gene>
<reference evidence="2 3" key="1">
    <citation type="submission" date="2013-12" db="EMBL/GenBank/DDBJ databases">
        <title>Draft genome of the parsitic nematode Ancylostoma duodenale.</title>
        <authorList>
            <person name="Mitreva M."/>
        </authorList>
    </citation>
    <scope>NUCLEOTIDE SEQUENCE [LARGE SCALE GENOMIC DNA]</scope>
    <source>
        <strain evidence="2 3">Zhejiang</strain>
    </source>
</reference>
<feature type="compositionally biased region" description="Polar residues" evidence="1">
    <location>
        <begin position="64"/>
        <end position="76"/>
    </location>
</feature>
<sequence>MKVDREKFIVMSRVYRQEMRSGFSTLSFTDVPNSLTKVRMQKTSLNQMRTPRRPCSASGGAYTALSTESCSSRDPQ</sequence>
<organism evidence="2 3">
    <name type="scientific">Ancylostoma duodenale</name>
    <dbReference type="NCBI Taxonomy" id="51022"/>
    <lineage>
        <taxon>Eukaryota</taxon>
        <taxon>Metazoa</taxon>
        <taxon>Ecdysozoa</taxon>
        <taxon>Nematoda</taxon>
        <taxon>Chromadorea</taxon>
        <taxon>Rhabditida</taxon>
        <taxon>Rhabditina</taxon>
        <taxon>Rhabditomorpha</taxon>
        <taxon>Strongyloidea</taxon>
        <taxon>Ancylostomatidae</taxon>
        <taxon>Ancylostomatinae</taxon>
        <taxon>Ancylostoma</taxon>
    </lineage>
</organism>
<accession>A0A0C2FFX7</accession>
<name>A0A0C2FFX7_9BILA</name>
<dbReference type="EMBL" id="KN772041">
    <property type="protein sequence ID" value="KIH45569.1"/>
    <property type="molecule type" value="Genomic_DNA"/>
</dbReference>
<dbReference type="AlphaFoldDB" id="A0A0C2FFX7"/>
<protein>
    <submittedName>
        <fullName evidence="2">Uncharacterized protein</fullName>
    </submittedName>
</protein>
<evidence type="ECO:0000313" key="3">
    <source>
        <dbReference type="Proteomes" id="UP000054047"/>
    </source>
</evidence>